<accession>A0A841HQZ3</accession>
<reference evidence="4 5" key="1">
    <citation type="submission" date="2020-08" db="EMBL/GenBank/DDBJ databases">
        <title>Genomic Encyclopedia of Type Strains, Phase IV (KMG-IV): sequencing the most valuable type-strain genomes for metagenomic binning, comparative biology and taxonomic classification.</title>
        <authorList>
            <person name="Goeker M."/>
        </authorList>
    </citation>
    <scope>NUCLEOTIDE SEQUENCE [LARGE SCALE GENOMIC DNA]</scope>
    <source>
        <strain evidence="4 5">DSM 26723</strain>
    </source>
</reference>
<dbReference type="Pfam" id="PF13505">
    <property type="entry name" value="OMP_b-brl"/>
    <property type="match status" value="1"/>
</dbReference>
<feature type="chain" id="PRO_5032324282" evidence="2">
    <location>
        <begin position="26"/>
        <end position="208"/>
    </location>
</feature>
<dbReference type="Gene3D" id="2.40.160.20">
    <property type="match status" value="1"/>
</dbReference>
<organism evidence="4 5">
    <name type="scientific">Povalibacter uvarum</name>
    <dbReference type="NCBI Taxonomy" id="732238"/>
    <lineage>
        <taxon>Bacteria</taxon>
        <taxon>Pseudomonadati</taxon>
        <taxon>Pseudomonadota</taxon>
        <taxon>Gammaproteobacteria</taxon>
        <taxon>Steroidobacterales</taxon>
        <taxon>Steroidobacteraceae</taxon>
        <taxon>Povalibacter</taxon>
    </lineage>
</organism>
<dbReference type="SUPFAM" id="SSF56925">
    <property type="entry name" value="OMPA-like"/>
    <property type="match status" value="1"/>
</dbReference>
<protein>
    <submittedName>
        <fullName evidence="4">Opacity protein-like surface antigen</fullName>
    </submittedName>
</protein>
<dbReference type="InterPro" id="IPR011250">
    <property type="entry name" value="OMP/PagP_B-barrel"/>
</dbReference>
<keyword evidence="5" id="KW-1185">Reference proteome</keyword>
<comment type="caution">
    <text evidence="4">The sequence shown here is derived from an EMBL/GenBank/DDBJ whole genome shotgun (WGS) entry which is preliminary data.</text>
</comment>
<dbReference type="InterPro" id="IPR027385">
    <property type="entry name" value="Beta-barrel_OMP"/>
</dbReference>
<name>A0A841HQZ3_9GAMM</name>
<feature type="domain" description="Outer membrane protein beta-barrel" evidence="3">
    <location>
        <begin position="12"/>
        <end position="164"/>
    </location>
</feature>
<evidence type="ECO:0000313" key="4">
    <source>
        <dbReference type="EMBL" id="MBB6094518.1"/>
    </source>
</evidence>
<evidence type="ECO:0000256" key="2">
    <source>
        <dbReference type="SAM" id="SignalP"/>
    </source>
</evidence>
<feature type="signal peptide" evidence="2">
    <location>
        <begin position="1"/>
        <end position="25"/>
    </location>
</feature>
<evidence type="ECO:0000256" key="1">
    <source>
        <dbReference type="ARBA" id="ARBA00022729"/>
    </source>
</evidence>
<evidence type="ECO:0000313" key="5">
    <source>
        <dbReference type="Proteomes" id="UP000588068"/>
    </source>
</evidence>
<dbReference type="Proteomes" id="UP000588068">
    <property type="component" value="Unassembled WGS sequence"/>
</dbReference>
<dbReference type="RefSeq" id="WP_184333934.1">
    <property type="nucleotide sequence ID" value="NZ_JACHHZ010000004.1"/>
</dbReference>
<dbReference type="AlphaFoldDB" id="A0A841HQZ3"/>
<sequence length="208" mass="22028">MRRGVIHAVTSALVMAIAGTSIARADGTKFEITPFVGQMAGGEFEDTTTGGDRDVENDLDYGLFFNVNAGSPDRQYEMFYAQQGTSVEGAVPIDIDIQYLHVGGIVNFTDVQPVVPFFGITIGATKFSPDATGLDDETKFSVSVGGGLKYKFTDHFGLRLDLRAFVSMLDTDGGFLCASTPAGAGCAITASSDTFVQYHGSLGFIAAF</sequence>
<keyword evidence="1 2" id="KW-0732">Signal</keyword>
<proteinExistence type="predicted"/>
<evidence type="ECO:0000259" key="3">
    <source>
        <dbReference type="Pfam" id="PF13505"/>
    </source>
</evidence>
<gene>
    <name evidence="4" type="ORF">HNQ60_003405</name>
</gene>
<dbReference type="EMBL" id="JACHHZ010000004">
    <property type="protein sequence ID" value="MBB6094518.1"/>
    <property type="molecule type" value="Genomic_DNA"/>
</dbReference>